<dbReference type="InterPro" id="IPR008952">
    <property type="entry name" value="Tetraspanin_EC2_sf"/>
</dbReference>
<feature type="region of interest" description="Disordered" evidence="1">
    <location>
        <begin position="205"/>
        <end position="246"/>
    </location>
</feature>
<keyword evidence="2" id="KW-0812">Transmembrane</keyword>
<evidence type="ECO:0000313" key="3">
    <source>
        <dbReference type="Proteomes" id="UP000095280"/>
    </source>
</evidence>
<dbReference type="Gene3D" id="1.10.1450.10">
    <property type="entry name" value="Tetraspanin"/>
    <property type="match status" value="1"/>
</dbReference>
<organism evidence="3 4">
    <name type="scientific">Macrostomum lignano</name>
    <dbReference type="NCBI Taxonomy" id="282301"/>
    <lineage>
        <taxon>Eukaryota</taxon>
        <taxon>Metazoa</taxon>
        <taxon>Spiralia</taxon>
        <taxon>Lophotrochozoa</taxon>
        <taxon>Platyhelminthes</taxon>
        <taxon>Rhabditophora</taxon>
        <taxon>Macrostomorpha</taxon>
        <taxon>Macrostomida</taxon>
        <taxon>Macrostomidae</taxon>
        <taxon>Macrostomum</taxon>
    </lineage>
</organism>
<dbReference type="Proteomes" id="UP000095280">
    <property type="component" value="Unplaced"/>
</dbReference>
<keyword evidence="2" id="KW-1133">Transmembrane helix</keyword>
<reference evidence="4" key="1">
    <citation type="submission" date="2016-11" db="UniProtKB">
        <authorList>
            <consortium name="WormBaseParasite"/>
        </authorList>
    </citation>
    <scope>IDENTIFICATION</scope>
</reference>
<feature type="compositionally biased region" description="Basic residues" evidence="1">
    <location>
        <begin position="213"/>
        <end position="222"/>
    </location>
</feature>
<name>A0A1I8HG43_9PLAT</name>
<protein>
    <submittedName>
        <fullName evidence="4">G_PROTEIN_RECEP_F1_2 domain-containing protein</fullName>
    </submittedName>
</protein>
<accession>A0A1I8HG43</accession>
<keyword evidence="2" id="KW-0472">Membrane</keyword>
<keyword evidence="3" id="KW-1185">Reference proteome</keyword>
<sequence>MGLETLQYFLFDCTGAKAKRGYYIVACFISVVSIATTLTSIISFCIDYLDEQAIYHSLPNRGHFIGYVLCLSIALVATVPTLVLAALAVHDLPQYEKRPIGFANWLCSSAKFDNFYCHGSATRYLLFATLSAATVILCNTLSVCALHYGVASLFSLATVARAGSSIDRLQHRLGCCGLAGPDDWKRRQWPGVPKSCTAELWTDGDSVASSHSRSGRLRRAHRPATEHRLSAPFRPPPRLSRLSNKAVKSSAEATVKRLSLQSSHASSAGQYQRPLISDGFLYPTSDDDVELRCAVINPFSTYWPDDSDASSSDGAEQLEDEGAPLATDITKDVVQMTNEIEAESKEFNQLDVKRLERVDSDGLCCTLNQRRRFCRRIARSNVNSYNADLTNFPVFLFDFSEDRWTNRHQAADKDHQQDDHGNLVEIVAAPPLHRLRPRRLAADSPQIGAVELAMSLRCSLLELASARSTAGGNGFFSGINRLVGVLSSNCSGCRNGSRWHDDHPGSSALSIELRLNLLAGFNLTGVDLFPSQFNQASKLLIVVRRGCGRERRRIIATEAAVDGVPSDGFGGGGGGGAVGGGGGTRVGNGAMVDIFRSIDFACSSRFGGSEAL</sequence>
<evidence type="ECO:0000256" key="2">
    <source>
        <dbReference type="SAM" id="Phobius"/>
    </source>
</evidence>
<feature type="transmembrane region" description="Helical" evidence="2">
    <location>
        <begin position="64"/>
        <end position="89"/>
    </location>
</feature>
<feature type="transmembrane region" description="Helical" evidence="2">
    <location>
        <begin position="124"/>
        <end position="148"/>
    </location>
</feature>
<evidence type="ECO:0000313" key="4">
    <source>
        <dbReference type="WBParaSite" id="maker-uti_cns_0006001-snap-gene-0.2-mRNA-1"/>
    </source>
</evidence>
<feature type="region of interest" description="Disordered" evidence="1">
    <location>
        <begin position="305"/>
        <end position="328"/>
    </location>
</feature>
<dbReference type="AlphaFoldDB" id="A0A1I8HG43"/>
<proteinExistence type="predicted"/>
<feature type="transmembrane region" description="Helical" evidence="2">
    <location>
        <begin position="21"/>
        <end position="44"/>
    </location>
</feature>
<dbReference type="GO" id="GO:0016020">
    <property type="term" value="C:membrane"/>
    <property type="evidence" value="ECO:0007669"/>
    <property type="project" value="InterPro"/>
</dbReference>
<evidence type="ECO:0000256" key="1">
    <source>
        <dbReference type="SAM" id="MobiDB-lite"/>
    </source>
</evidence>
<dbReference type="WBParaSite" id="maker-uti_cns_0006001-snap-gene-0.2-mRNA-1">
    <property type="protein sequence ID" value="maker-uti_cns_0006001-snap-gene-0.2-mRNA-1"/>
    <property type="gene ID" value="maker-uti_cns_0006001-snap-gene-0.2"/>
</dbReference>